<dbReference type="RefSeq" id="WP_157553371.1">
    <property type="nucleotide sequence ID" value="NZ_JABELX010000001.1"/>
</dbReference>
<reference evidence="7 8" key="1">
    <citation type="submission" date="2020-05" db="EMBL/GenBank/DDBJ databases">
        <title>MicrobeNet Type strains.</title>
        <authorList>
            <person name="Nicholson A.C."/>
        </authorList>
    </citation>
    <scope>NUCLEOTIDE SEQUENCE [LARGE SCALE GENOMIC DNA]</scope>
    <source>
        <strain evidence="7 8">JCM 3224</strain>
    </source>
</reference>
<evidence type="ECO:0000313" key="8">
    <source>
        <dbReference type="Proteomes" id="UP000586827"/>
    </source>
</evidence>
<evidence type="ECO:0000256" key="4">
    <source>
        <dbReference type="ARBA" id="ARBA00023163"/>
    </source>
</evidence>
<organism evidence="7 8">
    <name type="scientific">Nocardia uniformis</name>
    <dbReference type="NCBI Taxonomy" id="53432"/>
    <lineage>
        <taxon>Bacteria</taxon>
        <taxon>Bacillati</taxon>
        <taxon>Actinomycetota</taxon>
        <taxon>Actinomycetes</taxon>
        <taxon>Mycobacteriales</taxon>
        <taxon>Nocardiaceae</taxon>
        <taxon>Nocardia</taxon>
    </lineage>
</organism>
<comment type="caution">
    <text evidence="7">The sequence shown here is derived from an EMBL/GenBank/DDBJ whole genome shotgun (WGS) entry which is preliminary data.</text>
</comment>
<gene>
    <name evidence="7" type="ORF">HLB23_02995</name>
</gene>
<dbReference type="SUPFAM" id="SSF48452">
    <property type="entry name" value="TPR-like"/>
    <property type="match status" value="1"/>
</dbReference>
<keyword evidence="8" id="KW-1185">Reference proteome</keyword>
<dbReference type="SUPFAM" id="SSF46894">
    <property type="entry name" value="C-terminal effector domain of the bipartite response regulators"/>
    <property type="match status" value="1"/>
</dbReference>
<dbReference type="InterPro" id="IPR016032">
    <property type="entry name" value="Sig_transdc_resp-reg_C-effctor"/>
</dbReference>
<evidence type="ECO:0000256" key="3">
    <source>
        <dbReference type="ARBA" id="ARBA00023125"/>
    </source>
</evidence>
<name>A0A849C795_9NOCA</name>
<dbReference type="GO" id="GO:0000160">
    <property type="term" value="P:phosphorelay signal transduction system"/>
    <property type="evidence" value="ECO:0007669"/>
    <property type="project" value="InterPro"/>
</dbReference>
<dbReference type="PANTHER" id="PTHR35807:SF1">
    <property type="entry name" value="TRANSCRIPTIONAL REGULATOR REDD"/>
    <property type="match status" value="1"/>
</dbReference>
<keyword evidence="4" id="KW-0804">Transcription</keyword>
<dbReference type="AlphaFoldDB" id="A0A849C795"/>
<dbReference type="Pfam" id="PF03704">
    <property type="entry name" value="BTAD"/>
    <property type="match status" value="1"/>
</dbReference>
<dbReference type="Gene3D" id="1.25.40.10">
    <property type="entry name" value="Tetratricopeptide repeat domain"/>
    <property type="match status" value="1"/>
</dbReference>
<evidence type="ECO:0000256" key="2">
    <source>
        <dbReference type="ARBA" id="ARBA00023015"/>
    </source>
</evidence>
<dbReference type="InterPro" id="IPR051677">
    <property type="entry name" value="AfsR-DnrI-RedD_regulator"/>
</dbReference>
<dbReference type="Proteomes" id="UP000586827">
    <property type="component" value="Unassembled WGS sequence"/>
</dbReference>
<dbReference type="InterPro" id="IPR011990">
    <property type="entry name" value="TPR-like_helical_dom_sf"/>
</dbReference>
<dbReference type="CDD" id="cd15831">
    <property type="entry name" value="BTAD"/>
    <property type="match status" value="1"/>
</dbReference>
<evidence type="ECO:0000259" key="6">
    <source>
        <dbReference type="SMART" id="SM01043"/>
    </source>
</evidence>
<feature type="domain" description="OmpR/PhoB-type" evidence="5">
    <location>
        <begin position="23"/>
        <end position="102"/>
    </location>
</feature>
<keyword evidence="2" id="KW-0805">Transcription regulation</keyword>
<dbReference type="PANTHER" id="PTHR35807">
    <property type="entry name" value="TRANSCRIPTIONAL REGULATOR REDD-RELATED"/>
    <property type="match status" value="1"/>
</dbReference>
<feature type="domain" description="Bacterial transcriptional activator" evidence="6">
    <location>
        <begin position="109"/>
        <end position="254"/>
    </location>
</feature>
<dbReference type="InterPro" id="IPR001867">
    <property type="entry name" value="OmpR/PhoB-type_DNA-bd"/>
</dbReference>
<dbReference type="EMBL" id="JABELX010000001">
    <property type="protein sequence ID" value="NNH68851.1"/>
    <property type="molecule type" value="Genomic_DNA"/>
</dbReference>
<evidence type="ECO:0000313" key="7">
    <source>
        <dbReference type="EMBL" id="NNH68851.1"/>
    </source>
</evidence>
<keyword evidence="3" id="KW-0238">DNA-binding</keyword>
<comment type="similarity">
    <text evidence="1">Belongs to the AfsR/DnrI/RedD regulatory family.</text>
</comment>
<dbReference type="SMART" id="SM01043">
    <property type="entry name" value="BTAD"/>
    <property type="match status" value="1"/>
</dbReference>
<proteinExistence type="inferred from homology"/>
<accession>A0A849C795</accession>
<evidence type="ECO:0000259" key="5">
    <source>
        <dbReference type="SMART" id="SM00862"/>
    </source>
</evidence>
<protein>
    <submittedName>
        <fullName evidence="7">AfsR/SARP family transcriptional regulator</fullName>
    </submittedName>
</protein>
<sequence length="270" mass="29519">MGEPEGSTMEFRVLGALDVRSDGTRLDLGGLTRRAVLGYLLLHDNQVVAASRIREALWPEGPPPTARKIVQNAVSALRKTLAHSNSDTGGPALLTQVPGYILRVDPTAVDLNHFRLLAGQGRTALRAGAIDCARERLRAAIGIWSGAALADLVEAGLGWSELTALEDERLNAYEDCLEAELADGRHREITPELELLTATAPLREGFHRQYMLALYRSGRQAEALRVYQRSRAALVEHLGIEPGRDLQRLLRLILAQDSSLQTAQLVRPTA</sequence>
<dbReference type="SMART" id="SM00862">
    <property type="entry name" value="Trans_reg_C"/>
    <property type="match status" value="1"/>
</dbReference>
<dbReference type="InterPro" id="IPR005158">
    <property type="entry name" value="BTAD"/>
</dbReference>
<dbReference type="GO" id="GO:0006355">
    <property type="term" value="P:regulation of DNA-templated transcription"/>
    <property type="evidence" value="ECO:0007669"/>
    <property type="project" value="InterPro"/>
</dbReference>
<dbReference type="Gene3D" id="1.10.10.10">
    <property type="entry name" value="Winged helix-like DNA-binding domain superfamily/Winged helix DNA-binding domain"/>
    <property type="match status" value="1"/>
</dbReference>
<evidence type="ECO:0000256" key="1">
    <source>
        <dbReference type="ARBA" id="ARBA00005820"/>
    </source>
</evidence>
<dbReference type="GO" id="GO:0003677">
    <property type="term" value="F:DNA binding"/>
    <property type="evidence" value="ECO:0007669"/>
    <property type="project" value="UniProtKB-KW"/>
</dbReference>
<dbReference type="InterPro" id="IPR036388">
    <property type="entry name" value="WH-like_DNA-bd_sf"/>
</dbReference>